<keyword evidence="5" id="KW-1185">Reference proteome</keyword>
<keyword evidence="1" id="KW-0175">Coiled coil</keyword>
<dbReference type="InterPro" id="IPR001388">
    <property type="entry name" value="Synaptobrevin-like"/>
</dbReference>
<dbReference type="Proteomes" id="UP000604825">
    <property type="component" value="Unassembled WGS sequence"/>
</dbReference>
<gene>
    <name evidence="4" type="ORF">NCGR_LOCUS13006</name>
</gene>
<dbReference type="SUPFAM" id="SSF58038">
    <property type="entry name" value="SNARE fusion complex"/>
    <property type="match status" value="1"/>
</dbReference>
<feature type="compositionally biased region" description="Basic and acidic residues" evidence="2">
    <location>
        <begin position="277"/>
        <end position="288"/>
    </location>
</feature>
<reference evidence="4" key="1">
    <citation type="submission" date="2020-10" db="EMBL/GenBank/DDBJ databases">
        <authorList>
            <person name="Han B."/>
            <person name="Lu T."/>
            <person name="Zhao Q."/>
            <person name="Huang X."/>
            <person name="Zhao Y."/>
        </authorList>
    </citation>
    <scope>NUCLEOTIDE SEQUENCE</scope>
</reference>
<dbReference type="Pfam" id="PF00957">
    <property type="entry name" value="Synaptobrevin"/>
    <property type="match status" value="1"/>
</dbReference>
<feature type="region of interest" description="Disordered" evidence="2">
    <location>
        <begin position="267"/>
        <end position="332"/>
    </location>
</feature>
<evidence type="ECO:0000259" key="3">
    <source>
        <dbReference type="PROSITE" id="PS50892"/>
    </source>
</evidence>
<organism evidence="4 5">
    <name type="scientific">Miscanthus lutarioriparius</name>
    <dbReference type="NCBI Taxonomy" id="422564"/>
    <lineage>
        <taxon>Eukaryota</taxon>
        <taxon>Viridiplantae</taxon>
        <taxon>Streptophyta</taxon>
        <taxon>Embryophyta</taxon>
        <taxon>Tracheophyta</taxon>
        <taxon>Spermatophyta</taxon>
        <taxon>Magnoliopsida</taxon>
        <taxon>Liliopsida</taxon>
        <taxon>Poales</taxon>
        <taxon>Poaceae</taxon>
        <taxon>PACMAD clade</taxon>
        <taxon>Panicoideae</taxon>
        <taxon>Andropogonodae</taxon>
        <taxon>Andropogoneae</taxon>
        <taxon>Saccharinae</taxon>
        <taxon>Miscanthus</taxon>
    </lineage>
</organism>
<evidence type="ECO:0000256" key="1">
    <source>
        <dbReference type="PROSITE-ProRule" id="PRU00290"/>
    </source>
</evidence>
<dbReference type="GO" id="GO:0016192">
    <property type="term" value="P:vesicle-mediated transport"/>
    <property type="evidence" value="ECO:0007669"/>
    <property type="project" value="InterPro"/>
</dbReference>
<dbReference type="OrthoDB" id="695829at2759"/>
<evidence type="ECO:0000313" key="4">
    <source>
        <dbReference type="EMBL" id="CAD6219292.1"/>
    </source>
</evidence>
<dbReference type="GO" id="GO:0045259">
    <property type="term" value="C:proton-transporting ATP synthase complex"/>
    <property type="evidence" value="ECO:0007669"/>
    <property type="project" value="InterPro"/>
</dbReference>
<proteinExistence type="predicted"/>
<evidence type="ECO:0000256" key="2">
    <source>
        <dbReference type="SAM" id="MobiDB-lite"/>
    </source>
</evidence>
<dbReference type="PANTHER" id="PTHR33170:SF41">
    <property type="entry name" value="CCHC-TYPE DOMAIN-CONTAINING PROTEIN"/>
    <property type="match status" value="1"/>
</dbReference>
<name>A0A811NDF0_9POAL</name>
<feature type="compositionally biased region" description="Low complexity" evidence="2">
    <location>
        <begin position="313"/>
        <end position="325"/>
    </location>
</feature>
<evidence type="ECO:0000313" key="5">
    <source>
        <dbReference type="Proteomes" id="UP000604825"/>
    </source>
</evidence>
<feature type="compositionally biased region" description="Basic and acidic residues" evidence="2">
    <location>
        <begin position="296"/>
        <end position="312"/>
    </location>
</feature>
<dbReference type="InterPro" id="IPR036228">
    <property type="entry name" value="ATP_synth_F0_dsu_sf_mt"/>
</dbReference>
<dbReference type="PROSITE" id="PS00417">
    <property type="entry name" value="SYNAPTOBREVIN"/>
    <property type="match status" value="1"/>
</dbReference>
<protein>
    <recommendedName>
        <fullName evidence="3">V-SNARE coiled-coil homology domain-containing protein</fullName>
    </recommendedName>
</protein>
<dbReference type="SUPFAM" id="SSF161065">
    <property type="entry name" value="ATP synthase D chain-like"/>
    <property type="match status" value="1"/>
</dbReference>
<dbReference type="PANTHER" id="PTHR33170">
    <property type="entry name" value="DUF4283 DOMAIN-CONTAINING PROTEIN-RELATED"/>
    <property type="match status" value="1"/>
</dbReference>
<comment type="caution">
    <text evidence="4">The sequence shown here is derived from an EMBL/GenBank/DDBJ whole genome shotgun (WGS) entry which is preliminary data.</text>
</comment>
<dbReference type="GO" id="GO:0015078">
    <property type="term" value="F:proton transmembrane transporter activity"/>
    <property type="evidence" value="ECO:0007669"/>
    <property type="project" value="InterPro"/>
</dbReference>
<dbReference type="PROSITE" id="PS50892">
    <property type="entry name" value="V_SNARE"/>
    <property type="match status" value="1"/>
</dbReference>
<dbReference type="GO" id="GO:0005737">
    <property type="term" value="C:cytoplasm"/>
    <property type="evidence" value="ECO:0007669"/>
    <property type="project" value="UniProtKB-ARBA"/>
</dbReference>
<accession>A0A811NDF0</accession>
<feature type="domain" description="V-SNARE coiled-coil homology" evidence="3">
    <location>
        <begin position="510"/>
        <end position="574"/>
    </location>
</feature>
<dbReference type="AlphaFoldDB" id="A0A811NDF0"/>
<sequence length="580" mass="64346">MHSLAGVHHPYLCHQRSYTLPPGPLTARSFHRTTAAKTLQCLRLDSSVRRCCCRSIDIAGSGIIQAGANAGDGVSVNADVAAMQIDNEAGNQKAKIYPTKAIVKVSDGSLTVKQVKVEHERLVPDWKWVVEEINENSFATTFPSSAELKRMDDWGPVEARSAKAKLTISEKKDAEVYKSEIPKVWVQFHGLPSDLRNFPIIWAVGTILGATKMVDMKFTKRFGRPRLRVVVLSPKLIPDLVDVVIGDFVYELQFRLEIEEEENDLRLIDMDNQPGESGKKDDDLDILNKDPTPNAKESDSNKENTKKDKKDGSSSAPPAAKNSNKGTQAALLSRPTMELKSIGLFDSTKAWVLKSFDGPLNSKSPVQTPAENTTPTRWSKRNVAIGDQDSTERAAKLKACKNLEEPNNSDSADELDLLAINQLCGEIAEGTSEGEAIDLCDLQEPQPIDWEYYRKGIGSKVVDMYKEAYKKYKVHSHNRNGLCAVAFMDDHYLVLSAFSLLNMDPAEADKLMKIQRDLDETKIILHKTIESVLARGERLDSLVEKSSDLSAASQVAIIIYGSFKRKLSTCHLLYVSLSIQ</sequence>
<dbReference type="EMBL" id="CAJGYO010000003">
    <property type="protein sequence ID" value="CAD6219292.1"/>
    <property type="molecule type" value="Genomic_DNA"/>
</dbReference>
<dbReference type="InterPro" id="IPR042855">
    <property type="entry name" value="V_SNARE_CC"/>
</dbReference>
<dbReference type="Gene3D" id="1.20.5.110">
    <property type="match status" value="1"/>
</dbReference>
<dbReference type="GO" id="GO:0015986">
    <property type="term" value="P:proton motive force-driven ATP synthesis"/>
    <property type="evidence" value="ECO:0007669"/>
    <property type="project" value="InterPro"/>
</dbReference>